<dbReference type="InterPro" id="IPR038726">
    <property type="entry name" value="PDDEXK_AddAB-type"/>
</dbReference>
<dbReference type="InterPro" id="IPR011604">
    <property type="entry name" value="PDDEXK-like_dom_sf"/>
</dbReference>
<dbReference type="SUPFAM" id="SSF52540">
    <property type="entry name" value="P-loop containing nucleoside triphosphate hydrolases"/>
    <property type="match status" value="1"/>
</dbReference>
<dbReference type="Pfam" id="PF12705">
    <property type="entry name" value="PDDEXK_1"/>
    <property type="match status" value="1"/>
</dbReference>
<dbReference type="NCBIfam" id="TIGR02786">
    <property type="entry name" value="addB_alphas"/>
    <property type="match status" value="1"/>
</dbReference>
<dbReference type="RefSeq" id="WP_243066016.1">
    <property type="nucleotide sequence ID" value="NZ_JAIVFK010000029.1"/>
</dbReference>
<dbReference type="InterPro" id="IPR014153">
    <property type="entry name" value="Ds_break_AddB"/>
</dbReference>
<reference evidence="2" key="1">
    <citation type="journal article" date="2022" name="ISME J.">
        <title>Identification of active gaseous-alkane degraders at natural gas seeps.</title>
        <authorList>
            <person name="Farhan Ul Haque M."/>
            <person name="Hernandez M."/>
            <person name="Crombie A.T."/>
            <person name="Murrell J.C."/>
        </authorList>
    </citation>
    <scope>NUCLEOTIDE SEQUENCE</scope>
    <source>
        <strain evidence="2">PC2</strain>
    </source>
</reference>
<dbReference type="Gene3D" id="3.90.320.10">
    <property type="match status" value="1"/>
</dbReference>
<sequence>MPCVFTIPPGAPFLETFASALLDGRVVPGLSRESGPLALAKTTIYVPTRRAGRALAAELARQSDNPAILLPRILPLGALDGERDETAFDNPLDPALPRAAGDIERRMILGDLILAWARNLSQAIVSIDADGAIRHAPESLLVAAHPADAWRLSGDLAALIDEMIIENIDWARLKNINGEFDEYWRITLNFLDIAMRAWPAVQQERGFVDKAARQQALIARAIEKAAHESDPVIAVGSTGSNIVTARLLKAIAYAPRGAVVLPGLDLRLDEESFAAIRNGDEPCATHPQAFLARLIETIGVTRAEIVTLGEAQGAQAARDAFCSEAFRPADSTDLWPRWRAAQEPGALEAALAGVTLVEAADEREEALAIAVILREALEHDGLTAALATPDRGLAERVRAELLRWNVEIDDSGGAPLAASPAGALSRLILLALKGAGADWAALVSHPAFSLGLGAEAERLARLFEIGVLRCDAAGDFWRDHIAPARAAAGGEHAHPRQREISDADWEALENFAEKLDAAFAPLRALAQAGETDLKPWLAAHRKALGLIVAGDESVLPAGDDGAALERLFAELETSANATFTFHAESYAAFFDALIGEQVLRGAARAHPRLKILGLLEARLIGVDRLVMAGLDETIWPPRGETDCFLNRAMRAQLGLSSPERRIGQTAHDFVQGFGAPEVVLSRAKKRGGAPATPSRFLQRMEALAGAPIFEELRARGARWLELARQLDAAPLAPPLRRPAPVPDLALRPKKLSVTRIETLRRDPYAIYAEFILRLLALPELDQEYGAREIGTALHEALEEFCRRHPAGPLPEHARDELIGLARDRLAAFGADPEFLAFRWPRLLQGLDVFLSFEAERRPLIERVEVELGGRLQIPLGDGSEFTLTAKADRIELLKDGTAAVVDYKSGRAPSNKEVGAGWSPQLTLEAAMLSQGAFHGVSMREAADAFYVPLGGGKDKARRVANGKGEPLGDLIAEHYEALIELLNDFRDPKKGYPARPFPQFALRYNDYDHLARTREWSAAGGEGGDDS</sequence>
<protein>
    <submittedName>
        <fullName evidence="2">Double-strand break repair protein AddB</fullName>
    </submittedName>
</protein>
<name>A0ABS9Z5R8_9HYPH</name>
<dbReference type="EMBL" id="JAIVFP010000001">
    <property type="protein sequence ID" value="MCI4681982.1"/>
    <property type="molecule type" value="Genomic_DNA"/>
</dbReference>
<proteinExistence type="predicted"/>
<dbReference type="InterPro" id="IPR027417">
    <property type="entry name" value="P-loop_NTPase"/>
</dbReference>
<accession>A0ABS9Z5R8</accession>
<organism evidence="2 3">
    <name type="scientific">Candidatus Rhodoblastus alkanivorans</name>
    <dbReference type="NCBI Taxonomy" id="2954117"/>
    <lineage>
        <taxon>Bacteria</taxon>
        <taxon>Pseudomonadati</taxon>
        <taxon>Pseudomonadota</taxon>
        <taxon>Alphaproteobacteria</taxon>
        <taxon>Hyphomicrobiales</taxon>
        <taxon>Rhodoblastaceae</taxon>
        <taxon>Rhodoblastus</taxon>
    </lineage>
</organism>
<comment type="caution">
    <text evidence="2">The sequence shown here is derived from an EMBL/GenBank/DDBJ whole genome shotgun (WGS) entry which is preliminary data.</text>
</comment>
<feature type="domain" description="PD-(D/E)XK endonuclease-like" evidence="1">
    <location>
        <begin position="751"/>
        <end position="983"/>
    </location>
</feature>
<keyword evidence="3" id="KW-1185">Reference proteome</keyword>
<evidence type="ECO:0000259" key="1">
    <source>
        <dbReference type="Pfam" id="PF12705"/>
    </source>
</evidence>
<evidence type="ECO:0000313" key="2">
    <source>
        <dbReference type="EMBL" id="MCI4681982.1"/>
    </source>
</evidence>
<dbReference type="Proteomes" id="UP001139104">
    <property type="component" value="Unassembled WGS sequence"/>
</dbReference>
<evidence type="ECO:0000313" key="3">
    <source>
        <dbReference type="Proteomes" id="UP001139104"/>
    </source>
</evidence>
<gene>
    <name evidence="2" type="primary">addB</name>
    <name evidence="2" type="ORF">K2U94_04260</name>
</gene>